<evidence type="ECO:0000256" key="6">
    <source>
        <dbReference type="SAM" id="MobiDB-lite"/>
    </source>
</evidence>
<dbReference type="Gene3D" id="4.10.280.10">
    <property type="entry name" value="Helix-loop-helix DNA-binding domain"/>
    <property type="match status" value="1"/>
</dbReference>
<dbReference type="Proteomes" id="UP001412067">
    <property type="component" value="Unassembled WGS sequence"/>
</dbReference>
<comment type="subcellular location">
    <subcellularLocation>
        <location evidence="1">Nucleus</location>
    </subcellularLocation>
</comment>
<evidence type="ECO:0000259" key="7">
    <source>
        <dbReference type="PROSITE" id="PS50888"/>
    </source>
</evidence>
<dbReference type="InterPro" id="IPR011598">
    <property type="entry name" value="bHLH_dom"/>
</dbReference>
<dbReference type="EMBL" id="JBBWWR010000007">
    <property type="protein sequence ID" value="KAK8964458.1"/>
    <property type="molecule type" value="Genomic_DNA"/>
</dbReference>
<feature type="region of interest" description="Disordered" evidence="6">
    <location>
        <begin position="55"/>
        <end position="123"/>
    </location>
</feature>
<dbReference type="InterPro" id="IPR044273">
    <property type="entry name" value="PIF3-like"/>
</dbReference>
<keyword evidence="4" id="KW-0804">Transcription</keyword>
<keyword evidence="3" id="KW-0805">Transcription regulation</keyword>
<dbReference type="PROSITE" id="PS50888">
    <property type="entry name" value="BHLH"/>
    <property type="match status" value="1"/>
</dbReference>
<gene>
    <name evidence="8" type="primary">PIF1</name>
    <name evidence="8" type="ORF">KSP40_PGU019768</name>
</gene>
<comment type="similarity">
    <text evidence="2">Belongs to the bHLH protein family.</text>
</comment>
<reference evidence="8 9" key="1">
    <citation type="journal article" date="2022" name="Nat. Plants">
        <title>Genomes of leafy and leafless Platanthera orchids illuminate the evolution of mycoheterotrophy.</title>
        <authorList>
            <person name="Li M.H."/>
            <person name="Liu K.W."/>
            <person name="Li Z."/>
            <person name="Lu H.C."/>
            <person name="Ye Q.L."/>
            <person name="Zhang D."/>
            <person name="Wang J.Y."/>
            <person name="Li Y.F."/>
            <person name="Zhong Z.M."/>
            <person name="Liu X."/>
            <person name="Yu X."/>
            <person name="Liu D.K."/>
            <person name="Tu X.D."/>
            <person name="Liu B."/>
            <person name="Hao Y."/>
            <person name="Liao X.Y."/>
            <person name="Jiang Y.T."/>
            <person name="Sun W.H."/>
            <person name="Chen J."/>
            <person name="Chen Y.Q."/>
            <person name="Ai Y."/>
            <person name="Zhai J.W."/>
            <person name="Wu S.S."/>
            <person name="Zhou Z."/>
            <person name="Hsiao Y.Y."/>
            <person name="Wu W.L."/>
            <person name="Chen Y.Y."/>
            <person name="Lin Y.F."/>
            <person name="Hsu J.L."/>
            <person name="Li C.Y."/>
            <person name="Wang Z.W."/>
            <person name="Zhao X."/>
            <person name="Zhong W.Y."/>
            <person name="Ma X.K."/>
            <person name="Ma L."/>
            <person name="Huang J."/>
            <person name="Chen G.Z."/>
            <person name="Huang M.Z."/>
            <person name="Huang L."/>
            <person name="Peng D.H."/>
            <person name="Luo Y.B."/>
            <person name="Zou S.Q."/>
            <person name="Chen S.P."/>
            <person name="Lan S."/>
            <person name="Tsai W.C."/>
            <person name="Van de Peer Y."/>
            <person name="Liu Z.J."/>
        </authorList>
    </citation>
    <scope>NUCLEOTIDE SEQUENCE [LARGE SCALE GENOMIC DNA]</scope>
    <source>
        <strain evidence="8">Lor288</strain>
    </source>
</reference>
<organism evidence="8 9">
    <name type="scientific">Platanthera guangdongensis</name>
    <dbReference type="NCBI Taxonomy" id="2320717"/>
    <lineage>
        <taxon>Eukaryota</taxon>
        <taxon>Viridiplantae</taxon>
        <taxon>Streptophyta</taxon>
        <taxon>Embryophyta</taxon>
        <taxon>Tracheophyta</taxon>
        <taxon>Spermatophyta</taxon>
        <taxon>Magnoliopsida</taxon>
        <taxon>Liliopsida</taxon>
        <taxon>Asparagales</taxon>
        <taxon>Orchidaceae</taxon>
        <taxon>Orchidoideae</taxon>
        <taxon>Orchideae</taxon>
        <taxon>Orchidinae</taxon>
        <taxon>Platanthera</taxon>
    </lineage>
</organism>
<dbReference type="CDD" id="cd11445">
    <property type="entry name" value="bHLH_AtPIF_like"/>
    <property type="match status" value="1"/>
</dbReference>
<protein>
    <submittedName>
        <fullName evidence="8">Transcription factor PIF1</fullName>
    </submittedName>
</protein>
<evidence type="ECO:0000256" key="2">
    <source>
        <dbReference type="ARBA" id="ARBA00005510"/>
    </source>
</evidence>
<evidence type="ECO:0000256" key="5">
    <source>
        <dbReference type="ARBA" id="ARBA00023242"/>
    </source>
</evidence>
<feature type="region of interest" description="Disordered" evidence="6">
    <location>
        <begin position="1"/>
        <end position="33"/>
    </location>
</feature>
<dbReference type="InterPro" id="IPR036638">
    <property type="entry name" value="HLH_DNA-bd_sf"/>
</dbReference>
<evidence type="ECO:0000313" key="9">
    <source>
        <dbReference type="Proteomes" id="UP001412067"/>
    </source>
</evidence>
<feature type="compositionally biased region" description="Polar residues" evidence="6">
    <location>
        <begin position="55"/>
        <end position="74"/>
    </location>
</feature>
<feature type="domain" description="BHLH" evidence="7">
    <location>
        <begin position="115"/>
        <end position="164"/>
    </location>
</feature>
<evidence type="ECO:0000256" key="3">
    <source>
        <dbReference type="ARBA" id="ARBA00023015"/>
    </source>
</evidence>
<dbReference type="PANTHER" id="PTHR46807:SF7">
    <property type="entry name" value="BHLH DOMAIN-CONTAINING PROTEIN"/>
    <property type="match status" value="1"/>
</dbReference>
<keyword evidence="9" id="KW-1185">Reference proteome</keyword>
<accession>A0ABR2MKC9</accession>
<dbReference type="InterPro" id="IPR047265">
    <property type="entry name" value="PIF1-like_bHLH"/>
</dbReference>
<evidence type="ECO:0000256" key="1">
    <source>
        <dbReference type="ARBA" id="ARBA00004123"/>
    </source>
</evidence>
<sequence>MPASEPGHTDEQSSFHRHGNSTPLNSSLDDGSIIKFPNPGMAYFGIENGNFGEETSSCRTTTTKLARNSHSTINHGRKRKKGRDLGEFESHSEEAECESAEENRTQRLESGRGNRASEVHNLSEKRRRVRINEKMRELQELLPHCNKLDKASMLDEAIDYLKSLQLQLQFLWMGSGMAPMLFPNIHQHMSNMAVGVRNPPHEQSVPETSILNRPSDCLLQAKFLLILHPRCRVLIFLSNIQATSAFLEHKYLR</sequence>
<evidence type="ECO:0000313" key="8">
    <source>
        <dbReference type="EMBL" id="KAK8964458.1"/>
    </source>
</evidence>
<feature type="compositionally biased region" description="Basic and acidic residues" evidence="6">
    <location>
        <begin position="101"/>
        <end position="123"/>
    </location>
</feature>
<proteinExistence type="inferred from homology"/>
<evidence type="ECO:0000256" key="4">
    <source>
        <dbReference type="ARBA" id="ARBA00023163"/>
    </source>
</evidence>
<feature type="compositionally biased region" description="Polar residues" evidence="6">
    <location>
        <begin position="20"/>
        <end position="29"/>
    </location>
</feature>
<name>A0ABR2MKC9_9ASPA</name>
<dbReference type="SMART" id="SM00353">
    <property type="entry name" value="HLH"/>
    <property type="match status" value="1"/>
</dbReference>
<dbReference type="Pfam" id="PF00010">
    <property type="entry name" value="HLH"/>
    <property type="match status" value="1"/>
</dbReference>
<feature type="compositionally biased region" description="Basic and acidic residues" evidence="6">
    <location>
        <begin position="83"/>
        <end position="94"/>
    </location>
</feature>
<dbReference type="PANTHER" id="PTHR46807">
    <property type="entry name" value="TRANSCRIPTION FACTOR PIF3"/>
    <property type="match status" value="1"/>
</dbReference>
<comment type="caution">
    <text evidence="8">The sequence shown here is derived from an EMBL/GenBank/DDBJ whole genome shotgun (WGS) entry which is preliminary data.</text>
</comment>
<dbReference type="SUPFAM" id="SSF47459">
    <property type="entry name" value="HLH, helix-loop-helix DNA-binding domain"/>
    <property type="match status" value="1"/>
</dbReference>
<keyword evidence="5" id="KW-0539">Nucleus</keyword>